<protein>
    <submittedName>
        <fullName evidence="2">Uncharacterized protein</fullName>
    </submittedName>
</protein>
<evidence type="ECO:0000313" key="3">
    <source>
        <dbReference type="Proteomes" id="UP000290174"/>
    </source>
</evidence>
<keyword evidence="1" id="KW-1133">Transmembrane helix</keyword>
<dbReference type="EMBL" id="RKMK01000035">
    <property type="protein sequence ID" value="RXG88737.1"/>
    <property type="molecule type" value="Genomic_DNA"/>
</dbReference>
<organism evidence="2 3">
    <name type="scientific">Bradyrhizobium zhanjiangense</name>
    <dbReference type="NCBI Taxonomy" id="1325107"/>
    <lineage>
        <taxon>Bacteria</taxon>
        <taxon>Pseudomonadati</taxon>
        <taxon>Pseudomonadota</taxon>
        <taxon>Alphaproteobacteria</taxon>
        <taxon>Hyphomicrobiales</taxon>
        <taxon>Nitrobacteraceae</taxon>
        <taxon>Bradyrhizobium</taxon>
    </lineage>
</organism>
<proteinExistence type="predicted"/>
<feature type="transmembrane region" description="Helical" evidence="1">
    <location>
        <begin position="35"/>
        <end position="53"/>
    </location>
</feature>
<keyword evidence="1" id="KW-0472">Membrane</keyword>
<dbReference type="RefSeq" id="WP_128956687.1">
    <property type="nucleotide sequence ID" value="NZ_RKMK01000035.1"/>
</dbReference>
<name>A0A4Q0QFU5_9BRAD</name>
<accession>A0A4Q0QFU5</accession>
<evidence type="ECO:0000313" key="2">
    <source>
        <dbReference type="EMBL" id="RXG88737.1"/>
    </source>
</evidence>
<gene>
    <name evidence="2" type="ORF">EAS61_29155</name>
</gene>
<dbReference type="AlphaFoldDB" id="A0A4Q0QFU5"/>
<feature type="transmembrane region" description="Helical" evidence="1">
    <location>
        <begin position="65"/>
        <end position="88"/>
    </location>
</feature>
<reference evidence="2 3" key="1">
    <citation type="submission" date="2018-11" db="EMBL/GenBank/DDBJ databases">
        <title>Bradyrhizobium sp. nov., isolated from effective nodules of peanut in China.</title>
        <authorList>
            <person name="Li Y."/>
        </authorList>
    </citation>
    <scope>NUCLEOTIDE SEQUENCE [LARGE SCALE GENOMIC DNA]</scope>
    <source>
        <strain evidence="2 3">CCBAU 51770</strain>
    </source>
</reference>
<keyword evidence="1" id="KW-0812">Transmembrane</keyword>
<dbReference type="Proteomes" id="UP000290174">
    <property type="component" value="Unassembled WGS sequence"/>
</dbReference>
<evidence type="ECO:0000256" key="1">
    <source>
        <dbReference type="SAM" id="Phobius"/>
    </source>
</evidence>
<comment type="caution">
    <text evidence="2">The sequence shown here is derived from an EMBL/GenBank/DDBJ whole genome shotgun (WGS) entry which is preliminary data.</text>
</comment>
<feature type="transmembrane region" description="Helical" evidence="1">
    <location>
        <begin position="124"/>
        <end position="148"/>
    </location>
</feature>
<sequence>MAGLDENKSHHDSRWRELEFIQETLYKLWSIYMTYFMWLHTLVYGAGGLALIMGAEEKPSPPRNFVVLAMVVVVIAEALSIIVTVAVARYSRRALARATELIADQSFHTGIDPKVLLAAGPVRVVVPACIIAELVAALAFVYAGIWGIPGSQI</sequence>